<evidence type="ECO:0000313" key="7">
    <source>
        <dbReference type="EMBL" id="RCG33120.1"/>
    </source>
</evidence>
<dbReference type="SUPFAM" id="SSF51905">
    <property type="entry name" value="FAD/NAD(P)-binding domain"/>
    <property type="match status" value="1"/>
</dbReference>
<dbReference type="OrthoDB" id="9781621at2"/>
<dbReference type="PRINTS" id="PR00368">
    <property type="entry name" value="FADPNR"/>
</dbReference>
<dbReference type="InterPro" id="IPR036188">
    <property type="entry name" value="FAD/NAD-bd_sf"/>
</dbReference>
<evidence type="ECO:0000256" key="4">
    <source>
        <dbReference type="ARBA" id="ARBA00023002"/>
    </source>
</evidence>
<dbReference type="RefSeq" id="WP_114026784.1">
    <property type="nucleotide sequence ID" value="NZ_QOIL01000001.1"/>
</dbReference>
<reference evidence="7 8" key="1">
    <citation type="submission" date="2018-06" db="EMBL/GenBank/DDBJ databases">
        <title>Sphaerisporangium craniellae sp. nov., isolated from a marine sponge in the South China Sea.</title>
        <authorList>
            <person name="Li L."/>
        </authorList>
    </citation>
    <scope>NUCLEOTIDE SEQUENCE [LARGE SCALE GENOMIC DNA]</scope>
    <source>
        <strain evidence="7 8">CCTCC AA 208026</strain>
    </source>
</reference>
<proteinExistence type="inferred from homology"/>
<comment type="similarity">
    <text evidence="1">Belongs to the NADH dehydrogenase family.</text>
</comment>
<dbReference type="AlphaFoldDB" id="A0A367FTT3"/>
<evidence type="ECO:0000256" key="1">
    <source>
        <dbReference type="ARBA" id="ARBA00005272"/>
    </source>
</evidence>
<dbReference type="InterPro" id="IPR045024">
    <property type="entry name" value="NDH-2"/>
</dbReference>
<dbReference type="PANTHER" id="PTHR43706:SF45">
    <property type="entry name" value="NADH DEHYDROGENASE-LIKE PROTEIN RV1812C"/>
    <property type="match status" value="1"/>
</dbReference>
<dbReference type="PANTHER" id="PTHR43706">
    <property type="entry name" value="NADH DEHYDROGENASE"/>
    <property type="match status" value="1"/>
</dbReference>
<sequence length="452" mass="50137">MWQRTPRILIVGGGHVGMFAALRLQRRLRRGEARVTVADLDSYMTYQPFLPEAAAGNIEPRHVVVFLRRVLPSCEVLSGRVEHVYLASRTALFQPAAGPARALEYDYLVFAPGSISRTLPIPGLARCGIGFKTLEEAIHLRNHVIAQLDLAVSTTDERVRRRALTFVFVGGGYAGVEALAELEDMAADACRYFPGIARRDMRWTLVEATDRILPEVGPEMGEWTAQQLRGQGIEVRLRTMLRSTVDHHVILSDGEEFDAGTLVWTAGVKPHPLCASGDLPLDDKGRVKVDACLTVEGTRFAFAAGDCAAVPDLTRPGQTTPPNAQHAVRQAARLADNLVATLRHEPRRPYAHRSVGSVASLGRYRGVANVYGHRLRGFPAWLLHRVYHLSKVPTLDKKSRILADWTMGFFFRREIVPLGAMQDPRQEFEYAARTARQEAAERVLAQPGTRTS</sequence>
<evidence type="ECO:0000256" key="3">
    <source>
        <dbReference type="ARBA" id="ARBA00022827"/>
    </source>
</evidence>
<keyword evidence="4" id="KW-0560">Oxidoreductase</keyword>
<evidence type="ECO:0000259" key="6">
    <source>
        <dbReference type="Pfam" id="PF07992"/>
    </source>
</evidence>
<keyword evidence="2" id="KW-0285">Flavoprotein</keyword>
<feature type="domain" description="FAD/NAD(P)-binding" evidence="6">
    <location>
        <begin position="7"/>
        <end position="331"/>
    </location>
</feature>
<accession>A0A367FTT3</accession>
<protein>
    <submittedName>
        <fullName evidence="7">NAD(P)/FAD-dependent oxidoreductase</fullName>
    </submittedName>
</protein>
<evidence type="ECO:0000313" key="8">
    <source>
        <dbReference type="Proteomes" id="UP000253094"/>
    </source>
</evidence>
<keyword evidence="8" id="KW-1185">Reference proteome</keyword>
<organism evidence="7 8">
    <name type="scientific">Sphaerisporangium album</name>
    <dbReference type="NCBI Taxonomy" id="509200"/>
    <lineage>
        <taxon>Bacteria</taxon>
        <taxon>Bacillati</taxon>
        <taxon>Actinomycetota</taxon>
        <taxon>Actinomycetes</taxon>
        <taxon>Streptosporangiales</taxon>
        <taxon>Streptosporangiaceae</taxon>
        <taxon>Sphaerisporangium</taxon>
    </lineage>
</organism>
<dbReference type="Gene3D" id="3.50.50.100">
    <property type="match status" value="1"/>
</dbReference>
<keyword evidence="3" id="KW-0274">FAD</keyword>
<dbReference type="GO" id="GO:0003954">
    <property type="term" value="F:NADH dehydrogenase activity"/>
    <property type="evidence" value="ECO:0007669"/>
    <property type="project" value="InterPro"/>
</dbReference>
<evidence type="ECO:0000256" key="5">
    <source>
        <dbReference type="ARBA" id="ARBA00023027"/>
    </source>
</evidence>
<dbReference type="InterPro" id="IPR023753">
    <property type="entry name" value="FAD/NAD-binding_dom"/>
</dbReference>
<keyword evidence="5" id="KW-0520">NAD</keyword>
<dbReference type="Proteomes" id="UP000253094">
    <property type="component" value="Unassembled WGS sequence"/>
</dbReference>
<evidence type="ECO:0000256" key="2">
    <source>
        <dbReference type="ARBA" id="ARBA00022630"/>
    </source>
</evidence>
<dbReference type="Pfam" id="PF07992">
    <property type="entry name" value="Pyr_redox_2"/>
    <property type="match status" value="1"/>
</dbReference>
<name>A0A367FTT3_9ACTN</name>
<gene>
    <name evidence="7" type="ORF">DQ384_01360</name>
</gene>
<dbReference type="EMBL" id="QOIL01000001">
    <property type="protein sequence ID" value="RCG33120.1"/>
    <property type="molecule type" value="Genomic_DNA"/>
</dbReference>
<comment type="caution">
    <text evidence="7">The sequence shown here is derived from an EMBL/GenBank/DDBJ whole genome shotgun (WGS) entry which is preliminary data.</text>
</comment>
<dbReference type="PRINTS" id="PR00411">
    <property type="entry name" value="PNDRDTASEI"/>
</dbReference>